<reference evidence="1 2" key="1">
    <citation type="submission" date="2016-05" db="EMBL/GenBank/DDBJ databases">
        <title>Genomic and physiological characterization of Planctopirus sp. isolated from fresh water lake.</title>
        <authorList>
            <person name="Subhash Y."/>
            <person name="Ramana C."/>
        </authorList>
    </citation>
    <scope>NUCLEOTIDE SEQUENCE [LARGE SCALE GENOMIC DNA]</scope>
    <source>
        <strain evidence="1 2">JC280</strain>
    </source>
</reference>
<dbReference type="AlphaFoldDB" id="A0A1C3EFD3"/>
<sequence>MNQATDRRLTTRVACRLIFLFTIGYWIAESQAAELPVPAKSDILRFDSVRLVYCSDKPEFLPWHPSAKGSLFTVDFLCVDTNCDLKGELPDDMVGQIDTLRGSSSILLYRHSRLVTSKGVHCHESSGHFARVDNEGTIHRRRLDEEEDSHIWQFVGETYRVKLTAMEMGKVRADLLVSTSHLQGEPFRLHPEDDHNEPLWSLLLGTDKTTAELVLPDDKYVLISRSTSSQKTNDIETVIYRYKFVRVSAFEQAAP</sequence>
<evidence type="ECO:0000313" key="2">
    <source>
        <dbReference type="Proteomes" id="UP000094828"/>
    </source>
</evidence>
<dbReference type="OrthoDB" id="9818320at2"/>
<gene>
    <name evidence="1" type="ORF">A6X21_21975</name>
</gene>
<name>A0A1C3EFD3_9PLAN</name>
<protein>
    <submittedName>
        <fullName evidence="1">Uncharacterized protein</fullName>
    </submittedName>
</protein>
<comment type="caution">
    <text evidence="1">The sequence shown here is derived from an EMBL/GenBank/DDBJ whole genome shotgun (WGS) entry which is preliminary data.</text>
</comment>
<organism evidence="1 2">
    <name type="scientific">Planctopirus hydrillae</name>
    <dbReference type="NCBI Taxonomy" id="1841610"/>
    <lineage>
        <taxon>Bacteria</taxon>
        <taxon>Pseudomonadati</taxon>
        <taxon>Planctomycetota</taxon>
        <taxon>Planctomycetia</taxon>
        <taxon>Planctomycetales</taxon>
        <taxon>Planctomycetaceae</taxon>
        <taxon>Planctopirus</taxon>
    </lineage>
</organism>
<dbReference type="EMBL" id="LYDR01000072">
    <property type="protein sequence ID" value="ODA31941.1"/>
    <property type="molecule type" value="Genomic_DNA"/>
</dbReference>
<dbReference type="RefSeq" id="WP_068847718.1">
    <property type="nucleotide sequence ID" value="NZ_LYDR01000072.1"/>
</dbReference>
<accession>A0A1C3EFD3</accession>
<dbReference type="Proteomes" id="UP000094828">
    <property type="component" value="Unassembled WGS sequence"/>
</dbReference>
<evidence type="ECO:0000313" key="1">
    <source>
        <dbReference type="EMBL" id="ODA31941.1"/>
    </source>
</evidence>
<proteinExistence type="predicted"/>
<keyword evidence="2" id="KW-1185">Reference proteome</keyword>